<dbReference type="InterPro" id="IPR004408">
    <property type="entry name" value="Biotin_CoA_COase_ligase"/>
</dbReference>
<dbReference type="EMBL" id="QXGI01000008">
    <property type="protein sequence ID" value="RSX46075.1"/>
    <property type="molecule type" value="Genomic_DNA"/>
</dbReference>
<accession>A0A430F5C5</accession>
<sequence length="329" mass="35850">MADRISATMGNGENGEAAAAARRTERDDPFRAGNVINGDLPLTRAAAKVVSLKSVGSTNTVAEQYITSGRWDRDGMTVIRAQEQTAGRGRLDHTWFSAPGKSFIMSFVSAVGKTVACDPRINGWLQMVAGLSVLDALRETLSETDMMLVRDPANIDDARDDIMLKWPNDIVYHGHKLGGILAQIVTVPAPDIVAVVYGIGLNIDVPLDELPTDEATSWQLITQSGHVGERPGTEAVMDLIASRTVKHIEERLWNLGINPEANAQHLRRRLVQESWTLGHPVEVHYMDGTTERGIAHGINADASLAMTTYDGEERIVRTADVGVLPNMPR</sequence>
<reference evidence="4 5" key="1">
    <citation type="submission" date="2018-09" db="EMBL/GenBank/DDBJ databases">
        <title>Characterization of the phylogenetic diversity of five novel species belonging to the genus Bifidobacterium.</title>
        <authorList>
            <person name="Lugli G.A."/>
            <person name="Duranti S."/>
            <person name="Milani C."/>
        </authorList>
    </citation>
    <scope>NUCLEOTIDE SEQUENCE [LARGE SCALE GENOMIC DNA]</scope>
    <source>
        <strain evidence="4 5">2020B</strain>
    </source>
</reference>
<evidence type="ECO:0000256" key="1">
    <source>
        <dbReference type="ARBA" id="ARBA00022598"/>
    </source>
</evidence>
<dbReference type="Pfam" id="PF03099">
    <property type="entry name" value="BPL_LplA_LipB"/>
    <property type="match status" value="1"/>
</dbReference>
<dbReference type="PANTHER" id="PTHR12835">
    <property type="entry name" value="BIOTIN PROTEIN LIGASE"/>
    <property type="match status" value="1"/>
</dbReference>
<organism evidence="4 5">
    <name type="scientific">Bifidobacterium castoris</name>
    <dbReference type="NCBI Taxonomy" id="2306972"/>
    <lineage>
        <taxon>Bacteria</taxon>
        <taxon>Bacillati</taxon>
        <taxon>Actinomycetota</taxon>
        <taxon>Actinomycetes</taxon>
        <taxon>Bifidobacteriales</taxon>
        <taxon>Bifidobacteriaceae</taxon>
        <taxon>Bifidobacterium</taxon>
    </lineage>
</organism>
<feature type="domain" description="BPL/LPL catalytic" evidence="3">
    <location>
        <begin position="53"/>
        <end position="200"/>
    </location>
</feature>
<dbReference type="InterPro" id="IPR045864">
    <property type="entry name" value="aa-tRNA-synth_II/BPL/LPL"/>
</dbReference>
<dbReference type="RefSeq" id="WP_241218337.1">
    <property type="nucleotide sequence ID" value="NZ_QXGI01000008.1"/>
</dbReference>
<proteinExistence type="predicted"/>
<dbReference type="InterPro" id="IPR004143">
    <property type="entry name" value="BPL_LPL_catalytic"/>
</dbReference>
<dbReference type="Gene3D" id="3.30.930.10">
    <property type="entry name" value="Bira Bifunctional Protein, Domain 2"/>
    <property type="match status" value="1"/>
</dbReference>
<comment type="caution">
    <text evidence="4">The sequence shown here is derived from an EMBL/GenBank/DDBJ whole genome shotgun (WGS) entry which is preliminary data.</text>
</comment>
<dbReference type="GO" id="GO:0004077">
    <property type="term" value="F:biotin--[biotin carboxyl-carrier protein] ligase activity"/>
    <property type="evidence" value="ECO:0007669"/>
    <property type="project" value="InterPro"/>
</dbReference>
<dbReference type="SUPFAM" id="SSF55681">
    <property type="entry name" value="Class II aaRS and biotin synthetases"/>
    <property type="match status" value="1"/>
</dbReference>
<evidence type="ECO:0000259" key="3">
    <source>
        <dbReference type="Pfam" id="PF03099"/>
    </source>
</evidence>
<evidence type="ECO:0000313" key="4">
    <source>
        <dbReference type="EMBL" id="RSX46075.1"/>
    </source>
</evidence>
<dbReference type="AlphaFoldDB" id="A0A430F5C5"/>
<dbReference type="PANTHER" id="PTHR12835:SF5">
    <property type="entry name" value="BIOTIN--PROTEIN LIGASE"/>
    <property type="match status" value="1"/>
</dbReference>
<feature type="compositionally biased region" description="Low complexity" evidence="2">
    <location>
        <begin position="7"/>
        <end position="21"/>
    </location>
</feature>
<dbReference type="GO" id="GO:0005737">
    <property type="term" value="C:cytoplasm"/>
    <property type="evidence" value="ECO:0007669"/>
    <property type="project" value="TreeGrafter"/>
</dbReference>
<dbReference type="CDD" id="cd16442">
    <property type="entry name" value="BPL"/>
    <property type="match status" value="1"/>
</dbReference>
<name>A0A430F5C5_9BIFI</name>
<feature type="region of interest" description="Disordered" evidence="2">
    <location>
        <begin position="1"/>
        <end position="32"/>
    </location>
</feature>
<protein>
    <submittedName>
        <fullName evidence="4">Biotin-(Acetyl-CoA carboxylase) ligase</fullName>
    </submittedName>
</protein>
<evidence type="ECO:0000313" key="5">
    <source>
        <dbReference type="Proteomes" id="UP000288052"/>
    </source>
</evidence>
<gene>
    <name evidence="4" type="ORF">D2E22_1647</name>
</gene>
<keyword evidence="5" id="KW-1185">Reference proteome</keyword>
<evidence type="ECO:0000256" key="2">
    <source>
        <dbReference type="SAM" id="MobiDB-lite"/>
    </source>
</evidence>
<keyword evidence="1 4" id="KW-0436">Ligase</keyword>
<dbReference type="Proteomes" id="UP000288052">
    <property type="component" value="Unassembled WGS sequence"/>
</dbReference>